<protein>
    <submittedName>
        <fullName evidence="2">Uncharacterized protein</fullName>
    </submittedName>
</protein>
<reference evidence="2 3" key="1">
    <citation type="submission" date="2016-10" db="EMBL/GenBank/DDBJ databases">
        <authorList>
            <person name="Varghese N."/>
            <person name="Submissions S."/>
        </authorList>
    </citation>
    <scope>NUCLEOTIDE SEQUENCE [LARGE SCALE GENOMIC DNA]</scope>
    <source>
        <strain evidence="2 3">DSM 16392</strain>
    </source>
</reference>
<evidence type="ECO:0000313" key="2">
    <source>
        <dbReference type="EMBL" id="SFJ92435.1"/>
    </source>
</evidence>
<organism evidence="2 3">
    <name type="scientific">Pseudovibrio ascidiaceicola</name>
    <dbReference type="NCBI Taxonomy" id="285279"/>
    <lineage>
        <taxon>Bacteria</taxon>
        <taxon>Pseudomonadati</taxon>
        <taxon>Pseudomonadota</taxon>
        <taxon>Alphaproteobacteria</taxon>
        <taxon>Hyphomicrobiales</taxon>
        <taxon>Stappiaceae</taxon>
        <taxon>Pseudovibrio</taxon>
    </lineage>
</organism>
<keyword evidence="1" id="KW-0812">Transmembrane</keyword>
<evidence type="ECO:0000313" key="3">
    <source>
        <dbReference type="Proteomes" id="UP000199598"/>
    </source>
</evidence>
<feature type="transmembrane region" description="Helical" evidence="1">
    <location>
        <begin position="69"/>
        <end position="95"/>
    </location>
</feature>
<dbReference type="RefSeq" id="WP_093516196.1">
    <property type="nucleotide sequence ID" value="NZ_FOSK01000001.1"/>
</dbReference>
<comment type="caution">
    <text evidence="2">The sequence shown here is derived from an EMBL/GenBank/DDBJ whole genome shotgun (WGS) entry which is preliminary data.</text>
</comment>
<keyword evidence="1" id="KW-0472">Membrane</keyword>
<dbReference type="Proteomes" id="UP000199598">
    <property type="component" value="Unassembled WGS sequence"/>
</dbReference>
<accession>A0A1I3VAW9</accession>
<evidence type="ECO:0000256" key="1">
    <source>
        <dbReference type="SAM" id="Phobius"/>
    </source>
</evidence>
<keyword evidence="1" id="KW-1133">Transmembrane helix</keyword>
<dbReference type="EMBL" id="FOSK01000001">
    <property type="protein sequence ID" value="SFJ92435.1"/>
    <property type="molecule type" value="Genomic_DNA"/>
</dbReference>
<feature type="transmembrane region" description="Helical" evidence="1">
    <location>
        <begin position="32"/>
        <end position="57"/>
    </location>
</feature>
<sequence>MSHSLIHWIRLKFAQHELWAINFALLRPQLSLFGAASLWAWIFPPLLGFGVLIGYIMQNFPVVGSIINLIIGLPALIILAYWVFRWYFICLGLMFGRRNMAEKKKAEICTRIEKLLPVIG</sequence>
<keyword evidence="3" id="KW-1185">Reference proteome</keyword>
<name>A0A1I3VAW9_9HYPH</name>
<proteinExistence type="predicted"/>
<gene>
    <name evidence="2" type="ORF">SAMN04488518_101293</name>
</gene>